<sequence length="394" mass="41422">MDNNWAKRLLGGLLLLFSLLLSVTALNVSQAFAADYSNGSYTVSVQSSTTAPQSTSALTFENGQALVKNNEATVELKASQIDGHGIKSAIVNGKKAEIKKPSTIQFRLQAGVPTLEIKVLENGSTKVMAYKLTLKWQKSSSAKTIKASTPSKSATAARADASSNATANKTATNGSAVTADTATSGSQIKPLNSSVTEMTYRVLQANGKSTSEANKYYTHKADVQKLADGSYKVTMHVDYGKNSGMTAKGFVPLTVNGKKVSDVKYGSTAKDYTASFSFTVSSLAALTKSPLKGTIHVTVSLVNISSNFVIYYQFNGAAGNTSSVSSSASSSNSASNGSPAKVLIKRQKANRPSQTSSRRLPQTTEAKTTLASFAGILILVASFSAVIFKKINVL</sequence>
<keyword evidence="2" id="KW-0472">Membrane</keyword>
<evidence type="ECO:0000313" key="5">
    <source>
        <dbReference type="Proteomes" id="UP000466388"/>
    </source>
</evidence>
<feature type="compositionally biased region" description="Low complexity" evidence="1">
    <location>
        <begin position="143"/>
        <end position="176"/>
    </location>
</feature>
<keyword evidence="3" id="KW-0732">Signal</keyword>
<feature type="compositionally biased region" description="Polar residues" evidence="1">
    <location>
        <begin position="178"/>
        <end position="190"/>
    </location>
</feature>
<dbReference type="Proteomes" id="UP000466388">
    <property type="component" value="Unassembled WGS sequence"/>
</dbReference>
<comment type="caution">
    <text evidence="4">The sequence shown here is derived from an EMBL/GenBank/DDBJ whole genome shotgun (WGS) entry which is preliminary data.</text>
</comment>
<dbReference type="SUPFAM" id="SSF158911">
    <property type="entry name" value="NEAT domain-like"/>
    <property type="match status" value="1"/>
</dbReference>
<evidence type="ECO:0000256" key="1">
    <source>
        <dbReference type="SAM" id="MobiDB-lite"/>
    </source>
</evidence>
<dbReference type="Gene3D" id="2.60.40.1850">
    <property type="match status" value="1"/>
</dbReference>
<accession>A0A7X2XVS1</accession>
<feature type="signal peptide" evidence="3">
    <location>
        <begin position="1"/>
        <end position="33"/>
    </location>
</feature>
<proteinExistence type="predicted"/>
<evidence type="ECO:0000256" key="3">
    <source>
        <dbReference type="SAM" id="SignalP"/>
    </source>
</evidence>
<evidence type="ECO:0000256" key="2">
    <source>
        <dbReference type="SAM" id="Phobius"/>
    </source>
</evidence>
<dbReference type="RefSeq" id="WP_155431870.1">
    <property type="nucleotide sequence ID" value="NZ_WNJO01000008.1"/>
</dbReference>
<keyword evidence="2" id="KW-0812">Transmembrane</keyword>
<keyword evidence="2" id="KW-1133">Transmembrane helix</keyword>
<gene>
    <name evidence="4" type="ORF">GM612_08055</name>
</gene>
<evidence type="ECO:0008006" key="6">
    <source>
        <dbReference type="Google" id="ProtNLM"/>
    </source>
</evidence>
<feature type="chain" id="PRO_5030803638" description="Cell surface protein" evidence="3">
    <location>
        <begin position="34"/>
        <end position="394"/>
    </location>
</feature>
<feature type="region of interest" description="Disordered" evidence="1">
    <location>
        <begin position="143"/>
        <end position="190"/>
    </location>
</feature>
<name>A0A7X2XVS1_9LACO</name>
<dbReference type="InterPro" id="IPR037250">
    <property type="entry name" value="NEAT_dom_sf"/>
</dbReference>
<dbReference type="EMBL" id="WNJO01000008">
    <property type="protein sequence ID" value="MTV82598.1"/>
    <property type="molecule type" value="Genomic_DNA"/>
</dbReference>
<feature type="transmembrane region" description="Helical" evidence="2">
    <location>
        <begin position="370"/>
        <end position="388"/>
    </location>
</feature>
<dbReference type="AlphaFoldDB" id="A0A7X2XVS1"/>
<organism evidence="4 5">
    <name type="scientific">Secundilactobacillus folii</name>
    <dbReference type="NCBI Taxonomy" id="2678357"/>
    <lineage>
        <taxon>Bacteria</taxon>
        <taxon>Bacillati</taxon>
        <taxon>Bacillota</taxon>
        <taxon>Bacilli</taxon>
        <taxon>Lactobacillales</taxon>
        <taxon>Lactobacillaceae</taxon>
        <taxon>Secundilactobacillus</taxon>
    </lineage>
</organism>
<protein>
    <recommendedName>
        <fullName evidence="6">Cell surface protein</fullName>
    </recommendedName>
</protein>
<keyword evidence="5" id="KW-1185">Reference proteome</keyword>
<evidence type="ECO:0000313" key="4">
    <source>
        <dbReference type="EMBL" id="MTV82598.1"/>
    </source>
</evidence>
<reference evidence="4 5" key="1">
    <citation type="submission" date="2019-11" db="EMBL/GenBank/DDBJ databases">
        <title>Lactobacillus sp. nov. CRM56-3, isolated from fermented tea leaves.</title>
        <authorList>
            <person name="Phuengjayaem S."/>
            <person name="Tanasupawat S."/>
        </authorList>
    </citation>
    <scope>NUCLEOTIDE SEQUENCE [LARGE SCALE GENOMIC DNA]</scope>
    <source>
        <strain evidence="4 5">CRM56-3</strain>
    </source>
</reference>